<evidence type="ECO:0000313" key="2">
    <source>
        <dbReference type="EMBL" id="QHU04756.1"/>
    </source>
</evidence>
<sequence>MPQGNAFRSSSRAQMGSRAQVNQNQGGGDKKAGFPYQVGRDHWVSIYLNSTNPVAGHCCKLSTYQFTLFPKTNISKPIGSVYRPNTYFHIPGTR</sequence>
<feature type="compositionally biased region" description="Polar residues" evidence="1">
    <location>
        <begin position="1"/>
        <end position="24"/>
    </location>
</feature>
<organism evidence="2">
    <name type="scientific">viral metagenome</name>
    <dbReference type="NCBI Taxonomy" id="1070528"/>
    <lineage>
        <taxon>unclassified sequences</taxon>
        <taxon>metagenomes</taxon>
        <taxon>organismal metagenomes</taxon>
    </lineage>
</organism>
<proteinExistence type="predicted"/>
<reference evidence="2" key="1">
    <citation type="journal article" date="2020" name="Nature">
        <title>Giant virus diversity and host interactions through global metagenomics.</title>
        <authorList>
            <person name="Schulz F."/>
            <person name="Roux S."/>
            <person name="Paez-Espino D."/>
            <person name="Jungbluth S."/>
            <person name="Walsh D.A."/>
            <person name="Denef V.J."/>
            <person name="McMahon K.D."/>
            <person name="Konstantinidis K.T."/>
            <person name="Eloe-Fadrosh E.A."/>
            <person name="Kyrpides N.C."/>
            <person name="Woyke T."/>
        </authorList>
    </citation>
    <scope>NUCLEOTIDE SEQUENCE</scope>
    <source>
        <strain evidence="2">GVMAG-M-3300027708-5</strain>
    </source>
</reference>
<dbReference type="EMBL" id="MN740404">
    <property type="protein sequence ID" value="QHU04756.1"/>
    <property type="molecule type" value="Genomic_DNA"/>
</dbReference>
<feature type="region of interest" description="Disordered" evidence="1">
    <location>
        <begin position="1"/>
        <end position="34"/>
    </location>
</feature>
<name>A0A6C0JIZ4_9ZZZZ</name>
<protein>
    <submittedName>
        <fullName evidence="2">Uncharacterized protein</fullName>
    </submittedName>
</protein>
<dbReference type="AlphaFoldDB" id="A0A6C0JIZ4"/>
<accession>A0A6C0JIZ4</accession>
<evidence type="ECO:0000256" key="1">
    <source>
        <dbReference type="SAM" id="MobiDB-lite"/>
    </source>
</evidence>